<keyword evidence="1" id="KW-0472">Membrane</keyword>
<gene>
    <name evidence="3" type="ORF">FOL47_000651</name>
</gene>
<dbReference type="Proteomes" id="UP000591131">
    <property type="component" value="Unassembled WGS sequence"/>
</dbReference>
<feature type="transmembrane region" description="Helical" evidence="1">
    <location>
        <begin position="157"/>
        <end position="177"/>
    </location>
</feature>
<keyword evidence="4" id="KW-1185">Reference proteome</keyword>
<organism evidence="3 4">
    <name type="scientific">Perkinsus chesapeaki</name>
    <name type="common">Clam parasite</name>
    <name type="synonym">Perkinsus andrewsi</name>
    <dbReference type="NCBI Taxonomy" id="330153"/>
    <lineage>
        <taxon>Eukaryota</taxon>
        <taxon>Sar</taxon>
        <taxon>Alveolata</taxon>
        <taxon>Perkinsozoa</taxon>
        <taxon>Perkinsea</taxon>
        <taxon>Perkinsida</taxon>
        <taxon>Perkinsidae</taxon>
        <taxon>Perkinsus</taxon>
    </lineage>
</organism>
<comment type="caution">
    <text evidence="3">The sequence shown here is derived from an EMBL/GenBank/DDBJ whole genome shotgun (WGS) entry which is preliminary data.</text>
</comment>
<reference evidence="3 4" key="1">
    <citation type="submission" date="2020-04" db="EMBL/GenBank/DDBJ databases">
        <title>Perkinsus chesapeaki whole genome sequence.</title>
        <authorList>
            <person name="Bogema D.R."/>
        </authorList>
    </citation>
    <scope>NUCLEOTIDE SEQUENCE [LARGE SCALE GENOMIC DNA]</scope>
    <source>
        <strain evidence="3">ATCC PRA-425</strain>
    </source>
</reference>
<sequence>MILIVLPSLLVVFIALDILDRVDYISNDYIINDNNPFYIEIPDYRDYYNQQEEEEEVSDDYEVPRRRLNFFENIWNKIWKETTKQGGKAFKRTVYSLPYVKYARLYGGFTIDTKDKKIYFKSLSWIFQRIDRAKQLKLRKMIDDSWLIGFFFKWPKFMTGFGSLLFIIFLCGVYKFFGLKWVAVLMFWSILFMFLGATYYAKRILEDFQYKFNLAKVSTGPWAVLLDPVNSVQAIVNNFRKFIKAAKQAKDGSNDGGVDVGVEADDGMQ</sequence>
<proteinExistence type="predicted"/>
<accession>A0A7J6MLA5</accession>
<dbReference type="OrthoDB" id="447943at2759"/>
<keyword evidence="2" id="KW-0732">Signal</keyword>
<evidence type="ECO:0000313" key="4">
    <source>
        <dbReference type="Proteomes" id="UP000591131"/>
    </source>
</evidence>
<dbReference type="EMBL" id="JAAPAO010000112">
    <property type="protein sequence ID" value="KAF4672343.1"/>
    <property type="molecule type" value="Genomic_DNA"/>
</dbReference>
<evidence type="ECO:0000256" key="1">
    <source>
        <dbReference type="SAM" id="Phobius"/>
    </source>
</evidence>
<feature type="chain" id="PRO_5029770628" evidence="2">
    <location>
        <begin position="25"/>
        <end position="269"/>
    </location>
</feature>
<evidence type="ECO:0000256" key="2">
    <source>
        <dbReference type="SAM" id="SignalP"/>
    </source>
</evidence>
<feature type="signal peptide" evidence="2">
    <location>
        <begin position="1"/>
        <end position="24"/>
    </location>
</feature>
<protein>
    <submittedName>
        <fullName evidence="3">Uncharacterized protein</fullName>
    </submittedName>
</protein>
<evidence type="ECO:0000313" key="3">
    <source>
        <dbReference type="EMBL" id="KAF4672343.1"/>
    </source>
</evidence>
<feature type="transmembrane region" description="Helical" evidence="1">
    <location>
        <begin position="183"/>
        <end position="201"/>
    </location>
</feature>
<keyword evidence="1" id="KW-1133">Transmembrane helix</keyword>
<name>A0A7J6MLA5_PERCH</name>
<keyword evidence="1" id="KW-0812">Transmembrane</keyword>
<dbReference type="AlphaFoldDB" id="A0A7J6MLA5"/>